<evidence type="ECO:0000256" key="3">
    <source>
        <dbReference type="PIRSR" id="PIRSR601820-1"/>
    </source>
</evidence>
<dbReference type="SUPFAM" id="SSF50242">
    <property type="entry name" value="TIMP-like"/>
    <property type="match status" value="2"/>
</dbReference>
<gene>
    <name evidence="5" type="ORF">PFISCL1PPCAC_180</name>
</gene>
<dbReference type="InterPro" id="IPR001820">
    <property type="entry name" value="TIMP"/>
</dbReference>
<dbReference type="EMBL" id="BTSY01000001">
    <property type="protein sequence ID" value="GMT08883.1"/>
    <property type="molecule type" value="Genomic_DNA"/>
</dbReference>
<protein>
    <recommendedName>
        <fullName evidence="7">NTR domain-containing protein</fullName>
    </recommendedName>
</protein>
<reference evidence="5" key="1">
    <citation type="submission" date="2023-10" db="EMBL/GenBank/DDBJ databases">
        <title>Genome assembly of Pristionchus species.</title>
        <authorList>
            <person name="Yoshida K."/>
            <person name="Sommer R.J."/>
        </authorList>
    </citation>
    <scope>NUCLEOTIDE SEQUENCE</scope>
    <source>
        <strain evidence="5">RS5133</strain>
    </source>
</reference>
<keyword evidence="2" id="KW-0964">Secreted</keyword>
<evidence type="ECO:0000313" key="6">
    <source>
        <dbReference type="Proteomes" id="UP001432322"/>
    </source>
</evidence>
<feature type="signal peptide" evidence="4">
    <location>
        <begin position="1"/>
        <end position="19"/>
    </location>
</feature>
<dbReference type="PANTHER" id="PTHR11844:SF25">
    <property type="entry name" value="NTR DOMAIN-CONTAINING PROTEIN"/>
    <property type="match status" value="1"/>
</dbReference>
<evidence type="ECO:0000313" key="5">
    <source>
        <dbReference type="EMBL" id="GMT08883.1"/>
    </source>
</evidence>
<comment type="subcellular location">
    <subcellularLocation>
        <location evidence="1">Secreted</location>
    </subcellularLocation>
</comment>
<dbReference type="Proteomes" id="UP001432322">
    <property type="component" value="Unassembled WGS sequence"/>
</dbReference>
<name>A0AAV5UQC2_9BILA</name>
<dbReference type="GO" id="GO:0002020">
    <property type="term" value="F:protease binding"/>
    <property type="evidence" value="ECO:0007669"/>
    <property type="project" value="TreeGrafter"/>
</dbReference>
<dbReference type="GO" id="GO:0051045">
    <property type="term" value="P:negative regulation of membrane protein ectodomain proteolysis"/>
    <property type="evidence" value="ECO:0007669"/>
    <property type="project" value="TreeGrafter"/>
</dbReference>
<dbReference type="InterPro" id="IPR008993">
    <property type="entry name" value="TIMP-like_OB-fold"/>
</dbReference>
<dbReference type="AlphaFoldDB" id="A0AAV5UQC2"/>
<dbReference type="Gene3D" id="2.40.50.120">
    <property type="match status" value="2"/>
</dbReference>
<proteinExistence type="predicted"/>
<evidence type="ECO:0000256" key="4">
    <source>
        <dbReference type="SAM" id="SignalP"/>
    </source>
</evidence>
<keyword evidence="3" id="KW-0862">Zinc</keyword>
<sequence>FPMSRIALIILFMSGEIMSGETWACQCIPSSPEDDYAQAEFVSEVFVEKVRVVREDDYIVTRTFFVKHLNIFKRPVNTSELPTTISLVGPPTTCELRLEKGEKRLLFGSIRWNSLYPSPCSQGFSDRLEGYRLATQSCGCDFRSAAAFCKSEFVSMVRVEDVIDMHRGGKLFQKMYTVKHLSTYKSPSGSEHLPVEIRIDSNHGDCANLEIGQQIILAGEVSHNLLKVASCSSFPKDFDPVNLAKTDCSKFIARSWPWI</sequence>
<keyword evidence="4" id="KW-0732">Signal</keyword>
<evidence type="ECO:0008006" key="7">
    <source>
        <dbReference type="Google" id="ProtNLM"/>
    </source>
</evidence>
<dbReference type="GO" id="GO:0031012">
    <property type="term" value="C:extracellular matrix"/>
    <property type="evidence" value="ECO:0007669"/>
    <property type="project" value="TreeGrafter"/>
</dbReference>
<feature type="chain" id="PRO_5043506972" description="NTR domain-containing protein" evidence="4">
    <location>
        <begin position="20"/>
        <end position="259"/>
    </location>
</feature>
<keyword evidence="6" id="KW-1185">Reference proteome</keyword>
<evidence type="ECO:0000256" key="1">
    <source>
        <dbReference type="ARBA" id="ARBA00004613"/>
    </source>
</evidence>
<dbReference type="GO" id="GO:0005615">
    <property type="term" value="C:extracellular space"/>
    <property type="evidence" value="ECO:0007669"/>
    <property type="project" value="TreeGrafter"/>
</dbReference>
<keyword evidence="3" id="KW-0479">Metal-binding</keyword>
<evidence type="ECO:0000256" key="2">
    <source>
        <dbReference type="ARBA" id="ARBA00022525"/>
    </source>
</evidence>
<dbReference type="PANTHER" id="PTHR11844">
    <property type="entry name" value="METALLOPROTEASE INHIBITOR"/>
    <property type="match status" value="1"/>
</dbReference>
<accession>A0AAV5UQC2</accession>
<feature type="non-terminal residue" evidence="5">
    <location>
        <position position="1"/>
    </location>
</feature>
<dbReference type="GO" id="GO:0008191">
    <property type="term" value="F:metalloendopeptidase inhibitor activity"/>
    <property type="evidence" value="ECO:0007669"/>
    <property type="project" value="InterPro"/>
</dbReference>
<dbReference type="GO" id="GO:0046872">
    <property type="term" value="F:metal ion binding"/>
    <property type="evidence" value="ECO:0007669"/>
    <property type="project" value="UniProtKB-KW"/>
</dbReference>
<feature type="binding site" evidence="3">
    <location>
        <position position="25"/>
    </location>
    <ligand>
        <name>Zn(2+)</name>
        <dbReference type="ChEBI" id="CHEBI:29105"/>
        <note>ligand shared with metalloproteinase partner</note>
    </ligand>
</feature>
<organism evidence="5 6">
    <name type="scientific">Pristionchus fissidentatus</name>
    <dbReference type="NCBI Taxonomy" id="1538716"/>
    <lineage>
        <taxon>Eukaryota</taxon>
        <taxon>Metazoa</taxon>
        <taxon>Ecdysozoa</taxon>
        <taxon>Nematoda</taxon>
        <taxon>Chromadorea</taxon>
        <taxon>Rhabditida</taxon>
        <taxon>Rhabditina</taxon>
        <taxon>Diplogasteromorpha</taxon>
        <taxon>Diplogasteroidea</taxon>
        <taxon>Neodiplogasteridae</taxon>
        <taxon>Pristionchus</taxon>
    </lineage>
</organism>
<comment type="caution">
    <text evidence="5">The sequence shown here is derived from an EMBL/GenBank/DDBJ whole genome shotgun (WGS) entry which is preliminary data.</text>
</comment>